<reference evidence="1 2" key="1">
    <citation type="submission" date="2017-06" db="EMBL/GenBank/DDBJ databases">
        <authorList>
            <person name="Kim H.J."/>
            <person name="Triplett B.A."/>
        </authorList>
    </citation>
    <scope>NUCLEOTIDE SEQUENCE [LARGE SCALE GENOMIC DNA]</scope>
    <source>
        <strain evidence="1 2">CGMCC 4.2132</strain>
    </source>
</reference>
<protein>
    <submittedName>
        <fullName evidence="1">Uncharacterized protein</fullName>
    </submittedName>
</protein>
<name>A0A239B9L3_9ACTN</name>
<dbReference type="EMBL" id="FZOD01000003">
    <property type="protein sequence ID" value="SNS03793.1"/>
    <property type="molecule type" value="Genomic_DNA"/>
</dbReference>
<dbReference type="AlphaFoldDB" id="A0A239B9L3"/>
<evidence type="ECO:0000313" key="1">
    <source>
        <dbReference type="EMBL" id="SNS03793.1"/>
    </source>
</evidence>
<proteinExistence type="predicted"/>
<organism evidence="1 2">
    <name type="scientific">Streptosporangium subroseum</name>
    <dbReference type="NCBI Taxonomy" id="106412"/>
    <lineage>
        <taxon>Bacteria</taxon>
        <taxon>Bacillati</taxon>
        <taxon>Actinomycetota</taxon>
        <taxon>Actinomycetes</taxon>
        <taxon>Streptosporangiales</taxon>
        <taxon>Streptosporangiaceae</taxon>
        <taxon>Streptosporangium</taxon>
    </lineage>
</organism>
<dbReference type="Proteomes" id="UP000198282">
    <property type="component" value="Unassembled WGS sequence"/>
</dbReference>
<sequence length="95" mass="9563">MIGPIWPGLTFAPGTAGGGPGERYGMRRVMLVTMMVDSPRELPVVPTGSGVTWPVVAGAGAFAHAGVPARAETSARAEVLTHAGGPLVASCPVRA</sequence>
<accession>A0A239B9L3</accession>
<evidence type="ECO:0000313" key="2">
    <source>
        <dbReference type="Proteomes" id="UP000198282"/>
    </source>
</evidence>
<gene>
    <name evidence="1" type="ORF">SAMN05216276_100311</name>
</gene>
<keyword evidence="2" id="KW-1185">Reference proteome</keyword>